<feature type="region of interest" description="Disordered" evidence="1">
    <location>
        <begin position="204"/>
        <end position="225"/>
    </location>
</feature>
<name>A0A4U5NBH2_STECR</name>
<reference evidence="2 3" key="1">
    <citation type="journal article" date="2015" name="Genome Biol.">
        <title>Comparative genomics of Steinernema reveals deeply conserved gene regulatory networks.</title>
        <authorList>
            <person name="Dillman A.R."/>
            <person name="Macchietto M."/>
            <person name="Porter C.F."/>
            <person name="Rogers A."/>
            <person name="Williams B."/>
            <person name="Antoshechkin I."/>
            <person name="Lee M.M."/>
            <person name="Goodwin Z."/>
            <person name="Lu X."/>
            <person name="Lewis E.E."/>
            <person name="Goodrich-Blair H."/>
            <person name="Stock S.P."/>
            <person name="Adams B.J."/>
            <person name="Sternberg P.W."/>
            <person name="Mortazavi A."/>
        </authorList>
    </citation>
    <scope>NUCLEOTIDE SEQUENCE [LARGE SCALE GENOMIC DNA]</scope>
    <source>
        <strain evidence="2 3">ALL</strain>
    </source>
</reference>
<keyword evidence="3" id="KW-1185">Reference proteome</keyword>
<evidence type="ECO:0000256" key="1">
    <source>
        <dbReference type="SAM" id="MobiDB-lite"/>
    </source>
</evidence>
<dbReference type="EMBL" id="AZBU02000004">
    <property type="protein sequence ID" value="TKR79862.1"/>
    <property type="molecule type" value="Genomic_DNA"/>
</dbReference>
<proteinExistence type="predicted"/>
<accession>A0A4U5NBH2</accession>
<reference evidence="2 3" key="2">
    <citation type="journal article" date="2019" name="G3 (Bethesda)">
        <title>Hybrid Assembly of the Genome of the Entomopathogenic Nematode Steinernema carpocapsae Identifies the X-Chromosome.</title>
        <authorList>
            <person name="Serra L."/>
            <person name="Macchietto M."/>
            <person name="Macias-Munoz A."/>
            <person name="McGill C.J."/>
            <person name="Rodriguez I.M."/>
            <person name="Rodriguez B."/>
            <person name="Murad R."/>
            <person name="Mortazavi A."/>
        </authorList>
    </citation>
    <scope>NUCLEOTIDE SEQUENCE [LARGE SCALE GENOMIC DNA]</scope>
    <source>
        <strain evidence="2 3">ALL</strain>
    </source>
</reference>
<gene>
    <name evidence="2" type="ORF">L596_014021</name>
</gene>
<dbReference type="Proteomes" id="UP000298663">
    <property type="component" value="Unassembled WGS sequence"/>
</dbReference>
<feature type="compositionally biased region" description="Low complexity" evidence="1">
    <location>
        <begin position="208"/>
        <end position="219"/>
    </location>
</feature>
<feature type="region of interest" description="Disordered" evidence="1">
    <location>
        <begin position="344"/>
        <end position="383"/>
    </location>
</feature>
<dbReference type="OrthoDB" id="5876852at2759"/>
<sequence>MARPKTTRTWKSTTTRTRRCSRGSTTSKQSSRSTASVEGKFPEGAVRRAAEKAARSFQSTQPKVFAWQILRESVTDDELRNVQISLRTFHGETASHLLSRQLPKIRLVVEATMAYFKWDLLTDEQQLSKAKLLLSHLKNNAKVRNWTLREGRPNRAANANNNEMIWKRYAALLGPGGLAAFGSFLSRSVISRFWISQRGQHMAKAKNSSETSESDVSNSIRESNNDSSAIDEDAFVPFDVFFQKQYKCLRHRGEHLYKSWEKREKARPSSRNGVMASFVNDLKETLLEIQDVVEVETTVVQQETRPGDRRDPQFRTFVDIETNHSEQVDCRGGRFLTREKDIDSCRMPSRSTTSSENPKHKRHQGVMIRKPGARQPSHILRDW</sequence>
<dbReference type="AlphaFoldDB" id="A0A4U5NBH2"/>
<evidence type="ECO:0000313" key="2">
    <source>
        <dbReference type="EMBL" id="TKR79862.1"/>
    </source>
</evidence>
<feature type="region of interest" description="Disordered" evidence="1">
    <location>
        <begin position="1"/>
        <end position="43"/>
    </location>
</feature>
<comment type="caution">
    <text evidence="2">The sequence shown here is derived from an EMBL/GenBank/DDBJ whole genome shotgun (WGS) entry which is preliminary data.</text>
</comment>
<organism evidence="2 3">
    <name type="scientific">Steinernema carpocapsae</name>
    <name type="common">Entomopathogenic nematode</name>
    <dbReference type="NCBI Taxonomy" id="34508"/>
    <lineage>
        <taxon>Eukaryota</taxon>
        <taxon>Metazoa</taxon>
        <taxon>Ecdysozoa</taxon>
        <taxon>Nematoda</taxon>
        <taxon>Chromadorea</taxon>
        <taxon>Rhabditida</taxon>
        <taxon>Tylenchina</taxon>
        <taxon>Panagrolaimomorpha</taxon>
        <taxon>Strongyloidoidea</taxon>
        <taxon>Steinernematidae</taxon>
        <taxon>Steinernema</taxon>
    </lineage>
</organism>
<protein>
    <submittedName>
        <fullName evidence="2">Uncharacterized protein</fullName>
    </submittedName>
</protein>
<evidence type="ECO:0000313" key="3">
    <source>
        <dbReference type="Proteomes" id="UP000298663"/>
    </source>
</evidence>